<feature type="region of interest" description="Disordered" evidence="2">
    <location>
        <begin position="192"/>
        <end position="232"/>
    </location>
</feature>
<dbReference type="AlphaFoldDB" id="A0AAD9R316"/>
<protein>
    <submittedName>
        <fullName evidence="3">Uncharacterized protein</fullName>
    </submittedName>
</protein>
<keyword evidence="4" id="KW-1185">Reference proteome</keyword>
<name>A0AAD9R316_ACRCE</name>
<evidence type="ECO:0000256" key="2">
    <source>
        <dbReference type="SAM" id="MobiDB-lite"/>
    </source>
</evidence>
<accession>A0AAD9R316</accession>
<gene>
    <name evidence="3" type="ORF">P5673_002349</name>
</gene>
<organism evidence="3 4">
    <name type="scientific">Acropora cervicornis</name>
    <name type="common">Staghorn coral</name>
    <dbReference type="NCBI Taxonomy" id="6130"/>
    <lineage>
        <taxon>Eukaryota</taxon>
        <taxon>Metazoa</taxon>
        <taxon>Cnidaria</taxon>
        <taxon>Anthozoa</taxon>
        <taxon>Hexacorallia</taxon>
        <taxon>Scleractinia</taxon>
        <taxon>Astrocoeniina</taxon>
        <taxon>Acroporidae</taxon>
        <taxon>Acropora</taxon>
    </lineage>
</organism>
<keyword evidence="1" id="KW-0175">Coiled coil</keyword>
<reference evidence="3" key="1">
    <citation type="journal article" date="2023" name="G3 (Bethesda)">
        <title>Whole genome assembly and annotation of the endangered Caribbean coral Acropora cervicornis.</title>
        <authorList>
            <person name="Selwyn J.D."/>
            <person name="Vollmer S.V."/>
        </authorList>
    </citation>
    <scope>NUCLEOTIDE SEQUENCE</scope>
    <source>
        <strain evidence="3">K2</strain>
    </source>
</reference>
<feature type="region of interest" description="Disordered" evidence="2">
    <location>
        <begin position="400"/>
        <end position="419"/>
    </location>
</feature>
<evidence type="ECO:0000256" key="1">
    <source>
        <dbReference type="SAM" id="Coils"/>
    </source>
</evidence>
<feature type="region of interest" description="Disordered" evidence="2">
    <location>
        <begin position="345"/>
        <end position="387"/>
    </location>
</feature>
<proteinExistence type="predicted"/>
<feature type="compositionally biased region" description="Polar residues" evidence="2">
    <location>
        <begin position="402"/>
        <end position="419"/>
    </location>
</feature>
<dbReference type="Proteomes" id="UP001249851">
    <property type="component" value="Unassembled WGS sequence"/>
</dbReference>
<feature type="compositionally biased region" description="Basic residues" evidence="2">
    <location>
        <begin position="198"/>
        <end position="214"/>
    </location>
</feature>
<feature type="compositionally biased region" description="Basic and acidic residues" evidence="2">
    <location>
        <begin position="121"/>
        <end position="143"/>
    </location>
</feature>
<evidence type="ECO:0000313" key="3">
    <source>
        <dbReference type="EMBL" id="KAK2572141.1"/>
    </source>
</evidence>
<reference evidence="3" key="2">
    <citation type="journal article" date="2023" name="Science">
        <title>Genomic signatures of disease resistance in endangered staghorn corals.</title>
        <authorList>
            <person name="Vollmer S.V."/>
            <person name="Selwyn J.D."/>
            <person name="Despard B.A."/>
            <person name="Roesel C.L."/>
        </authorList>
    </citation>
    <scope>NUCLEOTIDE SEQUENCE</scope>
    <source>
        <strain evidence="3">K2</strain>
    </source>
</reference>
<sequence length="522" mass="59295">MAVGVSVDDAVEQLINTASALGNTTIDLSKKSLTQIPPKVLDLRQLEEILKFLREQYLLQMHAREGPLLEGERDREEQVENEQSARAVRFKLPPIFQAASQRSKNRTVEDSEGSLRGQKARTFEHEKSPRSFVHVDVERERKSATKATSHSSGTKEEIIYSKPLRYNYQQEEGLEDSKDLKLDEELHVVEATNDEKRKAKGEKTRRKRRTKSKSPQKNLGTVENSGSNDSTEAVSKLHQLDINKASAKECVTLSEGDMVAIRVPEKLYIKGQPCLGKITTLADQQGLITVHYYTGTYEGRWRPMLSRTSPYLRKVATADVLCKFTLGSDGRMSPFTQRKLRTIVDDGRNGMKKNPASTRRKRSKSDAKQLPGPINAPVTFHPPPSRSDLLRREYDRQRMELMSSSGASADTRTREPSTQAKPTFAAVFIMFSSCSPPLQALEDRELEKRIKIHMEKLQDHRTKSYGSIQDELASARRNLEAQQIQRDVIDRKNLEYRLRAFTGDDVISSNWDSRSKKKIPPK</sequence>
<dbReference type="EMBL" id="JARQWQ010000004">
    <property type="protein sequence ID" value="KAK2572141.1"/>
    <property type="molecule type" value="Genomic_DNA"/>
</dbReference>
<feature type="region of interest" description="Disordered" evidence="2">
    <location>
        <begin position="99"/>
        <end position="156"/>
    </location>
</feature>
<feature type="compositionally biased region" description="Polar residues" evidence="2">
    <location>
        <begin position="215"/>
        <end position="232"/>
    </location>
</feature>
<evidence type="ECO:0000313" key="4">
    <source>
        <dbReference type="Proteomes" id="UP001249851"/>
    </source>
</evidence>
<comment type="caution">
    <text evidence="3">The sequence shown here is derived from an EMBL/GenBank/DDBJ whole genome shotgun (WGS) entry which is preliminary data.</text>
</comment>
<feature type="coiled-coil region" evidence="1">
    <location>
        <begin position="465"/>
        <end position="492"/>
    </location>
</feature>